<name>A0A9W6P1I3_9PSEU</name>
<dbReference type="NCBIfam" id="TIGR01509">
    <property type="entry name" value="HAD-SF-IA-v3"/>
    <property type="match status" value="1"/>
</dbReference>
<dbReference type="Gene3D" id="3.40.50.1000">
    <property type="entry name" value="HAD superfamily/HAD-like"/>
    <property type="match status" value="1"/>
</dbReference>
<dbReference type="PANTHER" id="PTHR43611:SF3">
    <property type="entry name" value="FLAVIN MONONUCLEOTIDE HYDROLASE 1, CHLOROPLATIC"/>
    <property type="match status" value="1"/>
</dbReference>
<comment type="caution">
    <text evidence="1">The sequence shown here is derived from an EMBL/GenBank/DDBJ whole genome shotgun (WGS) entry which is preliminary data.</text>
</comment>
<gene>
    <name evidence="1" type="ORF">GCM10017577_72320</name>
</gene>
<dbReference type="InterPro" id="IPR023214">
    <property type="entry name" value="HAD_sf"/>
</dbReference>
<sequence>MTGFRGLILDYGGVLTDGPEMADLPVRARAAGLRVALLSDAHSVPDEYAERFDAVVLGGATGARKPDPEAFRRTAQLLGLAPDDCVVVDDLPINVRGASAAGAVGVRHTDPDSTLRELDVLFDW</sequence>
<dbReference type="PANTHER" id="PTHR43611">
    <property type="entry name" value="ALPHA-D-GLUCOSE 1-PHOSPHATE PHOSPHATASE"/>
    <property type="match status" value="1"/>
</dbReference>
<accession>A0A9W6P1I3</accession>
<evidence type="ECO:0000313" key="1">
    <source>
        <dbReference type="EMBL" id="GLL16077.1"/>
    </source>
</evidence>
<reference evidence="1" key="1">
    <citation type="journal article" date="2014" name="Int. J. Syst. Evol. Microbiol.">
        <title>Complete genome sequence of Corynebacterium casei LMG S-19264T (=DSM 44701T), isolated from a smear-ripened cheese.</title>
        <authorList>
            <consortium name="US DOE Joint Genome Institute (JGI-PGF)"/>
            <person name="Walter F."/>
            <person name="Albersmeier A."/>
            <person name="Kalinowski J."/>
            <person name="Ruckert C."/>
        </authorList>
    </citation>
    <scope>NUCLEOTIDE SEQUENCE</scope>
    <source>
        <strain evidence="1">VKM Ac-1069</strain>
    </source>
</reference>
<evidence type="ECO:0008006" key="3">
    <source>
        <dbReference type="Google" id="ProtNLM"/>
    </source>
</evidence>
<dbReference type="RefSeq" id="WP_037053972.1">
    <property type="nucleotide sequence ID" value="NZ_BAAAUZ010000061.1"/>
</dbReference>
<evidence type="ECO:0000313" key="2">
    <source>
        <dbReference type="Proteomes" id="UP001143463"/>
    </source>
</evidence>
<dbReference type="AlphaFoldDB" id="A0A9W6P1I3"/>
<dbReference type="InterPro" id="IPR036412">
    <property type="entry name" value="HAD-like_sf"/>
</dbReference>
<dbReference type="Pfam" id="PF00702">
    <property type="entry name" value="Hydrolase"/>
    <property type="match status" value="1"/>
</dbReference>
<keyword evidence="2" id="KW-1185">Reference proteome</keyword>
<reference evidence="1" key="2">
    <citation type="submission" date="2023-01" db="EMBL/GenBank/DDBJ databases">
        <authorList>
            <person name="Sun Q."/>
            <person name="Evtushenko L."/>
        </authorList>
    </citation>
    <scope>NUCLEOTIDE SEQUENCE</scope>
    <source>
        <strain evidence="1">VKM Ac-1069</strain>
    </source>
</reference>
<dbReference type="Proteomes" id="UP001143463">
    <property type="component" value="Unassembled WGS sequence"/>
</dbReference>
<dbReference type="InterPro" id="IPR006439">
    <property type="entry name" value="HAD-SF_hydro_IA"/>
</dbReference>
<dbReference type="EMBL" id="BSFQ01000064">
    <property type="protein sequence ID" value="GLL16077.1"/>
    <property type="molecule type" value="Genomic_DNA"/>
</dbReference>
<dbReference type="SUPFAM" id="SSF56784">
    <property type="entry name" value="HAD-like"/>
    <property type="match status" value="1"/>
</dbReference>
<proteinExistence type="predicted"/>
<protein>
    <recommendedName>
        <fullName evidence="3">HAD superfamily hydrolase (TIGR01509 family)</fullName>
    </recommendedName>
</protein>
<organism evidence="1 2">
    <name type="scientific">Pseudonocardia halophobica</name>
    <dbReference type="NCBI Taxonomy" id="29401"/>
    <lineage>
        <taxon>Bacteria</taxon>
        <taxon>Bacillati</taxon>
        <taxon>Actinomycetota</taxon>
        <taxon>Actinomycetes</taxon>
        <taxon>Pseudonocardiales</taxon>
        <taxon>Pseudonocardiaceae</taxon>
        <taxon>Pseudonocardia</taxon>
    </lineage>
</organism>